<reference evidence="5 6" key="1">
    <citation type="journal article" date="2019" name="Sci. Rep.">
        <title>A high-quality genome of Eragrostis curvula grass provides insights into Poaceae evolution and supports new strategies to enhance forage quality.</title>
        <authorList>
            <person name="Carballo J."/>
            <person name="Santos B.A.C.M."/>
            <person name="Zappacosta D."/>
            <person name="Garbus I."/>
            <person name="Selva J.P."/>
            <person name="Gallo C.A."/>
            <person name="Diaz A."/>
            <person name="Albertini E."/>
            <person name="Caccamo M."/>
            <person name="Echenique V."/>
        </authorList>
    </citation>
    <scope>NUCLEOTIDE SEQUENCE [LARGE SCALE GENOMIC DNA]</scope>
    <source>
        <strain evidence="6">cv. Victoria</strain>
        <tissue evidence="5">Leaf</tissue>
    </source>
</reference>
<dbReference type="Proteomes" id="UP000324897">
    <property type="component" value="Unassembled WGS sequence"/>
</dbReference>
<evidence type="ECO:0000313" key="6">
    <source>
        <dbReference type="Proteomes" id="UP000324897"/>
    </source>
</evidence>
<evidence type="ECO:0000256" key="2">
    <source>
        <dbReference type="ARBA" id="ARBA00022679"/>
    </source>
</evidence>
<feature type="domain" description="Sulfotransferase" evidence="4">
    <location>
        <begin position="13"/>
        <end position="49"/>
    </location>
</feature>
<dbReference type="Gramene" id="TVT99161">
    <property type="protein sequence ID" value="TVT99161"/>
    <property type="gene ID" value="EJB05_55511"/>
</dbReference>
<dbReference type="SUPFAM" id="SSF52540">
    <property type="entry name" value="P-loop containing nucleoside triphosphate hydrolases"/>
    <property type="match status" value="2"/>
</dbReference>
<comment type="caution">
    <text evidence="5">The sequence shown here is derived from an EMBL/GenBank/DDBJ whole genome shotgun (WGS) entry which is preliminary data.</text>
</comment>
<evidence type="ECO:0000313" key="5">
    <source>
        <dbReference type="EMBL" id="TVT99161.1"/>
    </source>
</evidence>
<protein>
    <recommendedName>
        <fullName evidence="3">Sulfotransferase</fullName>
        <ecNumber evidence="3">2.8.2.-</ecNumber>
    </recommendedName>
</protein>
<proteinExistence type="inferred from homology"/>
<accession>A0A5J9SJK9</accession>
<dbReference type="AlphaFoldDB" id="A0A5J9SJK9"/>
<name>A0A5J9SJK9_9POAL</name>
<dbReference type="EC" id="2.8.2.-" evidence="3"/>
<feature type="domain" description="Sulfotransferase" evidence="4">
    <location>
        <begin position="115"/>
        <end position="317"/>
    </location>
</feature>
<keyword evidence="6" id="KW-1185">Reference proteome</keyword>
<evidence type="ECO:0000256" key="1">
    <source>
        <dbReference type="ARBA" id="ARBA00005771"/>
    </source>
</evidence>
<dbReference type="Pfam" id="PF00685">
    <property type="entry name" value="Sulfotransfer_1"/>
    <property type="match status" value="2"/>
</dbReference>
<evidence type="ECO:0000256" key="3">
    <source>
        <dbReference type="RuleBase" id="RU361155"/>
    </source>
</evidence>
<dbReference type="GO" id="GO:0008146">
    <property type="term" value="F:sulfotransferase activity"/>
    <property type="evidence" value="ECO:0007669"/>
    <property type="project" value="InterPro"/>
</dbReference>
<dbReference type="InterPro" id="IPR027417">
    <property type="entry name" value="P-loop_NTPase"/>
</dbReference>
<dbReference type="OrthoDB" id="205623at2759"/>
<dbReference type="EMBL" id="RWGY01000755">
    <property type="protein sequence ID" value="TVT99161.1"/>
    <property type="molecule type" value="Genomic_DNA"/>
</dbReference>
<comment type="similarity">
    <text evidence="1 3">Belongs to the sulfotransferase 1 family.</text>
</comment>
<sequence>MGWLIGSVGGPTNNSLFFRNAKVGDWANHLTEEMAQKFDNIIEEKLKGCRKVNASLLLSDAEHDGLAEEADSLSSTTPPREGWWRPLFLLRSTWLTPPVHKSATLVQAQFQPRADDIILATYPKSGTTWLKALAFTLVNRSQHAVTGDKHPLLVQHPQDLVPFLELPDRALHPVAELEALPSPRLLCTHLPYALLPSGTSSLGCRIVYLCRDPKDIRLDFIIEFDKAFELFVEGVSFYGPIWEHYLGYWKQHVRESDRVLFLKYDEMMADPTKHVKMLAEFLHVPFSGEEESANVPEEVVRLCSFQNLKDLHSAGKSDRGRGVANGQLFVF</sequence>
<dbReference type="InterPro" id="IPR000863">
    <property type="entry name" value="Sulfotransferase_dom"/>
</dbReference>
<evidence type="ECO:0000259" key="4">
    <source>
        <dbReference type="Pfam" id="PF00685"/>
    </source>
</evidence>
<dbReference type="PANTHER" id="PTHR11783">
    <property type="entry name" value="SULFOTRANSFERASE SULT"/>
    <property type="match status" value="1"/>
</dbReference>
<keyword evidence="2 3" id="KW-0808">Transferase</keyword>
<feature type="non-terminal residue" evidence="5">
    <location>
        <position position="1"/>
    </location>
</feature>
<organism evidence="5 6">
    <name type="scientific">Eragrostis curvula</name>
    <name type="common">weeping love grass</name>
    <dbReference type="NCBI Taxonomy" id="38414"/>
    <lineage>
        <taxon>Eukaryota</taxon>
        <taxon>Viridiplantae</taxon>
        <taxon>Streptophyta</taxon>
        <taxon>Embryophyta</taxon>
        <taxon>Tracheophyta</taxon>
        <taxon>Spermatophyta</taxon>
        <taxon>Magnoliopsida</taxon>
        <taxon>Liliopsida</taxon>
        <taxon>Poales</taxon>
        <taxon>Poaceae</taxon>
        <taxon>PACMAD clade</taxon>
        <taxon>Chloridoideae</taxon>
        <taxon>Eragrostideae</taxon>
        <taxon>Eragrostidinae</taxon>
        <taxon>Eragrostis</taxon>
    </lineage>
</organism>
<gene>
    <name evidence="5" type="ORF">EJB05_55511</name>
</gene>
<dbReference type="Gene3D" id="3.40.50.300">
    <property type="entry name" value="P-loop containing nucleotide triphosphate hydrolases"/>
    <property type="match status" value="2"/>
</dbReference>